<name>J6ETV6_TRIAS</name>
<accession>J6ETV6</accession>
<gene>
    <name evidence="1" type="ORF">A1Q1_03017</name>
</gene>
<dbReference type="AlphaFoldDB" id="J6ETV6"/>
<evidence type="ECO:0000313" key="1">
    <source>
        <dbReference type="EMBL" id="EJT47979.1"/>
    </source>
</evidence>
<dbReference type="RefSeq" id="XP_014179721.1">
    <property type="nucleotide sequence ID" value="XM_014324246.1"/>
</dbReference>
<dbReference type="EMBL" id="ALBS01000217">
    <property type="protein sequence ID" value="EJT47979.1"/>
    <property type="molecule type" value="Genomic_DNA"/>
</dbReference>
<dbReference type="Proteomes" id="UP000002748">
    <property type="component" value="Unassembled WGS sequence"/>
</dbReference>
<comment type="caution">
    <text evidence="1">The sequence shown here is derived from an EMBL/GenBank/DDBJ whole genome shotgun (WGS) entry which is preliminary data.</text>
</comment>
<dbReference type="GeneID" id="25986530"/>
<dbReference type="KEGG" id="tasa:A1Q1_03017"/>
<protein>
    <submittedName>
        <fullName evidence="1">Uncharacterized protein</fullName>
    </submittedName>
</protein>
<dbReference type="VEuPathDB" id="FungiDB:A1Q1_03017"/>
<dbReference type="HOGENOM" id="CLU_1836536_0_0_1"/>
<evidence type="ECO:0000313" key="2">
    <source>
        <dbReference type="Proteomes" id="UP000002748"/>
    </source>
</evidence>
<organism evidence="1 2">
    <name type="scientific">Trichosporon asahii var. asahii (strain ATCC 90039 / CBS 2479 / JCM 2466 / KCTC 7840 / NBRC 103889/ NCYC 2677 / UAMH 7654)</name>
    <name type="common">Yeast</name>
    <dbReference type="NCBI Taxonomy" id="1186058"/>
    <lineage>
        <taxon>Eukaryota</taxon>
        <taxon>Fungi</taxon>
        <taxon>Dikarya</taxon>
        <taxon>Basidiomycota</taxon>
        <taxon>Agaricomycotina</taxon>
        <taxon>Tremellomycetes</taxon>
        <taxon>Trichosporonales</taxon>
        <taxon>Trichosporonaceae</taxon>
        <taxon>Trichosporon</taxon>
    </lineage>
</organism>
<proteinExistence type="predicted"/>
<reference evidence="1 2" key="1">
    <citation type="journal article" date="2012" name="Eukaryot. Cell">
        <title>Draft genome sequence of CBS 2479, the standard type strain of Trichosporon asahii.</title>
        <authorList>
            <person name="Yang R.Y."/>
            <person name="Li H.T."/>
            <person name="Zhu H."/>
            <person name="Zhou G.P."/>
            <person name="Wang M."/>
            <person name="Wang L."/>
        </authorList>
    </citation>
    <scope>NUCLEOTIDE SEQUENCE [LARGE SCALE GENOMIC DNA]</scope>
    <source>
        <strain evidence="2">ATCC 90039 / CBS 2479 / JCM 2466 / KCTC 7840 / NCYC 2677 / UAMH 7654</strain>
    </source>
</reference>
<sequence length="141" mass="16355">MFWVLNQMYRQQRELMWLYDYCKTKAEVINLDVLEHEIEEQKASLRQIGPSDTYIRNAALLVQYAFTTSHTGRIPLDILAARQAIEDCIARLDSIEGPLDRASLSHYGEIQDKILEMQDMQAKLGRIHRDFAGYLHSIING</sequence>